<feature type="compositionally biased region" description="Pro residues" evidence="1">
    <location>
        <begin position="40"/>
        <end position="52"/>
    </location>
</feature>
<name>A0AAV2QBW9_MEGNR</name>
<feature type="transmembrane region" description="Helical" evidence="2">
    <location>
        <begin position="79"/>
        <end position="102"/>
    </location>
</feature>
<gene>
    <name evidence="3" type="ORF">MNOR_LOCUS10298</name>
</gene>
<feature type="region of interest" description="Disordered" evidence="1">
    <location>
        <begin position="33"/>
        <end position="57"/>
    </location>
</feature>
<evidence type="ECO:0000313" key="3">
    <source>
        <dbReference type="EMBL" id="CAL4076996.1"/>
    </source>
</evidence>
<keyword evidence="2" id="KW-1133">Transmembrane helix</keyword>
<evidence type="ECO:0000256" key="2">
    <source>
        <dbReference type="SAM" id="Phobius"/>
    </source>
</evidence>
<organism evidence="3 4">
    <name type="scientific">Meganyctiphanes norvegica</name>
    <name type="common">Northern krill</name>
    <name type="synonym">Thysanopoda norvegica</name>
    <dbReference type="NCBI Taxonomy" id="48144"/>
    <lineage>
        <taxon>Eukaryota</taxon>
        <taxon>Metazoa</taxon>
        <taxon>Ecdysozoa</taxon>
        <taxon>Arthropoda</taxon>
        <taxon>Crustacea</taxon>
        <taxon>Multicrustacea</taxon>
        <taxon>Malacostraca</taxon>
        <taxon>Eumalacostraca</taxon>
        <taxon>Eucarida</taxon>
        <taxon>Euphausiacea</taxon>
        <taxon>Euphausiidae</taxon>
        <taxon>Meganyctiphanes</taxon>
    </lineage>
</organism>
<feature type="non-terminal residue" evidence="3">
    <location>
        <position position="121"/>
    </location>
</feature>
<keyword evidence="2" id="KW-0472">Membrane</keyword>
<comment type="caution">
    <text evidence="3">The sequence shown here is derived from an EMBL/GenBank/DDBJ whole genome shotgun (WGS) entry which is preliminary data.</text>
</comment>
<evidence type="ECO:0000256" key="1">
    <source>
        <dbReference type="SAM" id="MobiDB-lite"/>
    </source>
</evidence>
<dbReference type="Proteomes" id="UP001497623">
    <property type="component" value="Unassembled WGS sequence"/>
</dbReference>
<dbReference type="EMBL" id="CAXKWB010005153">
    <property type="protein sequence ID" value="CAL4076996.1"/>
    <property type="molecule type" value="Genomic_DNA"/>
</dbReference>
<protein>
    <submittedName>
        <fullName evidence="3">Uncharacterized protein</fullName>
    </submittedName>
</protein>
<reference evidence="3 4" key="1">
    <citation type="submission" date="2024-05" db="EMBL/GenBank/DDBJ databases">
        <authorList>
            <person name="Wallberg A."/>
        </authorList>
    </citation>
    <scope>NUCLEOTIDE SEQUENCE [LARGE SCALE GENOMIC DNA]</scope>
</reference>
<keyword evidence="2" id="KW-0812">Transmembrane</keyword>
<sequence>PQPKPAPKREVAWIDIPVDHKKPMWVCLRAVDRSGQAGPPSNPAPLRPPSPPSLDRVTVRGSGLRGYGSSGPYTLSEKVAVISGSILGVLLVVALVGTYCYCFPATLKRRFKGTHEEAENE</sequence>
<proteinExistence type="predicted"/>
<evidence type="ECO:0000313" key="4">
    <source>
        <dbReference type="Proteomes" id="UP001497623"/>
    </source>
</evidence>
<keyword evidence="4" id="KW-1185">Reference proteome</keyword>
<feature type="non-terminal residue" evidence="3">
    <location>
        <position position="1"/>
    </location>
</feature>
<accession>A0AAV2QBW9</accession>
<dbReference type="AlphaFoldDB" id="A0AAV2QBW9"/>